<accession>A0AAW5EE72</accession>
<gene>
    <name evidence="1" type="ORF">LZC39_16015</name>
</gene>
<dbReference type="Proteomes" id="UP001199644">
    <property type="component" value="Unassembled WGS sequence"/>
</dbReference>
<protein>
    <recommendedName>
        <fullName evidence="3">DUF2920 family protein</fullName>
    </recommendedName>
</protein>
<feature type="non-terminal residue" evidence="1">
    <location>
        <position position="101"/>
    </location>
</feature>
<evidence type="ECO:0000313" key="1">
    <source>
        <dbReference type="EMBL" id="MCH3853594.1"/>
    </source>
</evidence>
<feature type="non-terminal residue" evidence="1">
    <location>
        <position position="1"/>
    </location>
</feature>
<comment type="caution">
    <text evidence="1">The sequence shown here is derived from an EMBL/GenBank/DDBJ whole genome shotgun (WGS) entry which is preliminary data.</text>
</comment>
<sequence length="101" mass="12038">CSNGDRVLDDLEIPKSLSDYDTFKNEIIFDSKLDFRVNHLHLFERKERLPEIVKKLNDRFIGHIINGELKIIKDNYNLQKMIIPAAYKQRVVLYIHLKLQE</sequence>
<dbReference type="AlphaFoldDB" id="A0AAW5EE72"/>
<name>A0AAW5EE72_CAMJU</name>
<dbReference type="EMBL" id="JAJUOL010001106">
    <property type="protein sequence ID" value="MCH3853594.1"/>
    <property type="molecule type" value="Genomic_DNA"/>
</dbReference>
<organism evidence="1 2">
    <name type="scientific">Campylobacter jejuni</name>
    <dbReference type="NCBI Taxonomy" id="197"/>
    <lineage>
        <taxon>Bacteria</taxon>
        <taxon>Pseudomonadati</taxon>
        <taxon>Campylobacterota</taxon>
        <taxon>Epsilonproteobacteria</taxon>
        <taxon>Campylobacterales</taxon>
        <taxon>Campylobacteraceae</taxon>
        <taxon>Campylobacter</taxon>
    </lineage>
</organism>
<evidence type="ECO:0008006" key="3">
    <source>
        <dbReference type="Google" id="ProtNLM"/>
    </source>
</evidence>
<evidence type="ECO:0000313" key="2">
    <source>
        <dbReference type="Proteomes" id="UP001199644"/>
    </source>
</evidence>
<proteinExistence type="predicted"/>
<reference evidence="1" key="1">
    <citation type="submission" date="2021-12" db="EMBL/GenBank/DDBJ databases">
        <title>Prevalence of phenicol resistance gene fexA in Campylobacter isolated from poultry supply chain.</title>
        <authorList>
            <person name="Tang B."/>
            <person name="Zheng X."/>
            <person name="Lin J."/>
            <person name="Lin R."/>
            <person name="Yang H."/>
            <person name="Shen Z."/>
            <person name="Xia F."/>
        </authorList>
    </citation>
    <scope>NUCLEOTIDE SEQUENCE</scope>
    <source>
        <strain evidence="1">CJHN2011004</strain>
    </source>
</reference>